<evidence type="ECO:0000256" key="1">
    <source>
        <dbReference type="ARBA" id="ARBA00004651"/>
    </source>
</evidence>
<feature type="transmembrane region" description="Helical" evidence="8">
    <location>
        <begin position="90"/>
        <end position="113"/>
    </location>
</feature>
<protein>
    <submittedName>
        <fullName evidence="9">Simple sugar transport system permease protein/ribose transport system permease protein</fullName>
    </submittedName>
</protein>
<keyword evidence="5 8" id="KW-0812">Transmembrane</keyword>
<evidence type="ECO:0000256" key="6">
    <source>
        <dbReference type="ARBA" id="ARBA00022989"/>
    </source>
</evidence>
<dbReference type="InterPro" id="IPR001851">
    <property type="entry name" value="ABC_transp_permease"/>
</dbReference>
<name>A0A1I5TM13_9BACI</name>
<feature type="transmembrane region" description="Helical" evidence="8">
    <location>
        <begin position="120"/>
        <end position="139"/>
    </location>
</feature>
<dbReference type="AlphaFoldDB" id="A0A1I5TM13"/>
<accession>A0A1I5TM13</accession>
<dbReference type="PANTHER" id="PTHR32196:SF21">
    <property type="entry name" value="ABC TRANSPORTER PERMEASE PROTEIN YPHD-RELATED"/>
    <property type="match status" value="1"/>
</dbReference>
<gene>
    <name evidence="9" type="ORF">SAMN05518683_11111</name>
</gene>
<dbReference type="Pfam" id="PF02653">
    <property type="entry name" value="BPD_transp_2"/>
    <property type="match status" value="1"/>
</dbReference>
<dbReference type="CDD" id="cd06579">
    <property type="entry name" value="TM_PBP1_transp_AraH_like"/>
    <property type="match status" value="1"/>
</dbReference>
<dbReference type="GO" id="GO:0022857">
    <property type="term" value="F:transmembrane transporter activity"/>
    <property type="evidence" value="ECO:0007669"/>
    <property type="project" value="InterPro"/>
</dbReference>
<feature type="transmembrane region" description="Helical" evidence="8">
    <location>
        <begin position="241"/>
        <end position="260"/>
    </location>
</feature>
<dbReference type="PANTHER" id="PTHR32196">
    <property type="entry name" value="ABC TRANSPORTER PERMEASE PROTEIN YPHD-RELATED-RELATED"/>
    <property type="match status" value="1"/>
</dbReference>
<keyword evidence="9" id="KW-0762">Sugar transport</keyword>
<feature type="transmembrane region" description="Helical" evidence="8">
    <location>
        <begin position="211"/>
        <end position="229"/>
    </location>
</feature>
<reference evidence="10" key="1">
    <citation type="submission" date="2016-10" db="EMBL/GenBank/DDBJ databases">
        <authorList>
            <person name="Varghese N."/>
            <person name="Submissions S."/>
        </authorList>
    </citation>
    <scope>NUCLEOTIDE SEQUENCE [LARGE SCALE GENOMIC DNA]</scope>
    <source>
        <strain evidence="10">S7</strain>
    </source>
</reference>
<evidence type="ECO:0000256" key="2">
    <source>
        <dbReference type="ARBA" id="ARBA00022448"/>
    </source>
</evidence>
<evidence type="ECO:0000256" key="8">
    <source>
        <dbReference type="SAM" id="Phobius"/>
    </source>
</evidence>
<dbReference type="STRING" id="1884432.SAMN05518683_11111"/>
<keyword evidence="2" id="KW-0813">Transport</keyword>
<feature type="transmembrane region" description="Helical" evidence="8">
    <location>
        <begin position="159"/>
        <end position="182"/>
    </location>
</feature>
<feature type="transmembrane region" description="Helical" evidence="8">
    <location>
        <begin position="66"/>
        <end position="84"/>
    </location>
</feature>
<keyword evidence="7 8" id="KW-0472">Membrane</keyword>
<feature type="transmembrane region" description="Helical" evidence="8">
    <location>
        <begin position="267"/>
        <end position="286"/>
    </location>
</feature>
<evidence type="ECO:0000256" key="5">
    <source>
        <dbReference type="ARBA" id="ARBA00022692"/>
    </source>
</evidence>
<keyword evidence="10" id="KW-1185">Reference proteome</keyword>
<evidence type="ECO:0000313" key="10">
    <source>
        <dbReference type="Proteomes" id="UP000198892"/>
    </source>
</evidence>
<keyword evidence="6 8" id="KW-1133">Transmembrane helix</keyword>
<dbReference type="OrthoDB" id="9813906at2"/>
<feature type="transmembrane region" description="Helical" evidence="8">
    <location>
        <begin position="12"/>
        <end position="33"/>
    </location>
</feature>
<feature type="transmembrane region" description="Helical" evidence="8">
    <location>
        <begin position="39"/>
        <end position="59"/>
    </location>
</feature>
<comment type="subcellular location">
    <subcellularLocation>
        <location evidence="1">Cell membrane</location>
        <topology evidence="1">Multi-pass membrane protein</topology>
    </subcellularLocation>
</comment>
<evidence type="ECO:0000313" key="9">
    <source>
        <dbReference type="EMBL" id="SFP84070.1"/>
    </source>
</evidence>
<keyword evidence="3" id="KW-1003">Cell membrane</keyword>
<feature type="transmembrane region" description="Helical" evidence="8">
    <location>
        <begin position="292"/>
        <end position="311"/>
    </location>
</feature>
<sequence length="329" mass="35290">MKLLLKQKEFSVLAIILIITVILSFVSPVFLTVQNWLDIIEGNTVIGILAIGMTLIIITSDIDVSVAALTTAVTVSIGYLFQFLPDNWSSVVLIFLIAPLIGMLLGAFNGLLVSRIKIPAIVVTLGTLNIFSGLVLYITNGNYINSTNFPDSFLAFSNIEMAGIPILIYLFALVAFGTWFILKYTLIGRSVLAIGGNAQSSVRVGINFEKVKMFVFSYMGFLGGIAAIAQTSYTSAIDPNGLAGMELTVIAAVVLGGANIHGGRGSIPGTLLGVLLLAIMQNGMILARIDVFWQNVVTGAIIVIAVSYDEINHRRNQEKLSNIDVKEAS</sequence>
<keyword evidence="4" id="KW-0997">Cell inner membrane</keyword>
<dbReference type="EMBL" id="FOXD01000011">
    <property type="protein sequence ID" value="SFP84070.1"/>
    <property type="molecule type" value="Genomic_DNA"/>
</dbReference>
<evidence type="ECO:0000256" key="7">
    <source>
        <dbReference type="ARBA" id="ARBA00023136"/>
    </source>
</evidence>
<proteinExistence type="predicted"/>
<organism evidence="9 10">
    <name type="scientific">Salibacterium halotolerans</name>
    <dbReference type="NCBI Taxonomy" id="1884432"/>
    <lineage>
        <taxon>Bacteria</taxon>
        <taxon>Bacillati</taxon>
        <taxon>Bacillota</taxon>
        <taxon>Bacilli</taxon>
        <taxon>Bacillales</taxon>
        <taxon>Bacillaceae</taxon>
    </lineage>
</organism>
<evidence type="ECO:0000256" key="3">
    <source>
        <dbReference type="ARBA" id="ARBA00022475"/>
    </source>
</evidence>
<dbReference type="GO" id="GO:0005886">
    <property type="term" value="C:plasma membrane"/>
    <property type="evidence" value="ECO:0007669"/>
    <property type="project" value="UniProtKB-SubCell"/>
</dbReference>
<dbReference type="RefSeq" id="WP_093337361.1">
    <property type="nucleotide sequence ID" value="NZ_FOXD01000011.1"/>
</dbReference>
<dbReference type="Proteomes" id="UP000198892">
    <property type="component" value="Unassembled WGS sequence"/>
</dbReference>
<evidence type="ECO:0000256" key="4">
    <source>
        <dbReference type="ARBA" id="ARBA00022519"/>
    </source>
</evidence>